<dbReference type="InterPro" id="IPR002575">
    <property type="entry name" value="Aminoglycoside_PTrfase"/>
</dbReference>
<proteinExistence type="predicted"/>
<accession>A0A4U2YJU1</accession>
<dbReference type="Pfam" id="PF01636">
    <property type="entry name" value="APH"/>
    <property type="match status" value="1"/>
</dbReference>
<dbReference type="OrthoDB" id="2570531at2"/>
<sequence length="387" mass="42251">MIDDGVEPGFGAGFGVICCFLTGEDEFSSFSHDAPREPNRRRAPPLSHPVATTGDAPTPAGAGVLTPAVRQDGPVTLPPYPVPPLDTARRLEWAHLPPWLRDEIEARCGAPVLGAESIEAGFTPGMATVLTCADGSRHFVKAASHRAQRTFAASYVVEVRHLRTLPPSAPAPALLWVLEDPDWIAFSTTHVDATPVERPWRRVDLEACLDALATIAETFTPAPRTMDLPTFVSETAAWPQAWQGLTPPTHPERRDEAVELARRGAELLTGETLVHGDVRADNVLLLDDGRAWLCDWNWPATGPAWIDSMMLLASAHGDGVDVEEVMASRPLLREAPSEAVDSLLALMAGYFLRAGCGSVPPNSPHVRDHQYWTGTVCWLWLAERRRW</sequence>
<keyword evidence="4" id="KW-1185">Reference proteome</keyword>
<gene>
    <name evidence="3" type="ORF">FC770_14090</name>
</gene>
<dbReference type="Gene3D" id="3.90.1200.10">
    <property type="match status" value="1"/>
</dbReference>
<evidence type="ECO:0000259" key="2">
    <source>
        <dbReference type="Pfam" id="PF01636"/>
    </source>
</evidence>
<name>A0A4U2YJU1_9ACTN</name>
<feature type="domain" description="Aminoglycoside phosphotransferase" evidence="2">
    <location>
        <begin position="141"/>
        <end position="314"/>
    </location>
</feature>
<reference evidence="3 4" key="1">
    <citation type="submission" date="2019-04" db="EMBL/GenBank/DDBJ databases">
        <authorList>
            <person name="Dong K."/>
        </authorList>
    </citation>
    <scope>NUCLEOTIDE SEQUENCE [LARGE SCALE GENOMIC DNA]</scope>
    <source>
        <strain evidence="4">dk3543</strain>
    </source>
</reference>
<feature type="region of interest" description="Disordered" evidence="1">
    <location>
        <begin position="29"/>
        <end position="60"/>
    </location>
</feature>
<protein>
    <recommendedName>
        <fullName evidence="2">Aminoglycoside phosphotransferase domain-containing protein</fullName>
    </recommendedName>
</protein>
<feature type="compositionally biased region" description="Low complexity" evidence="1">
    <location>
        <begin position="49"/>
        <end position="60"/>
    </location>
</feature>
<evidence type="ECO:0000313" key="4">
    <source>
        <dbReference type="Proteomes" id="UP000307808"/>
    </source>
</evidence>
<evidence type="ECO:0000313" key="3">
    <source>
        <dbReference type="EMBL" id="TKI60652.1"/>
    </source>
</evidence>
<dbReference type="AlphaFoldDB" id="A0A4U2YJU1"/>
<evidence type="ECO:0000256" key="1">
    <source>
        <dbReference type="SAM" id="MobiDB-lite"/>
    </source>
</evidence>
<organism evidence="3 4">
    <name type="scientific">Nocardioides jishulii</name>
    <dbReference type="NCBI Taxonomy" id="2575440"/>
    <lineage>
        <taxon>Bacteria</taxon>
        <taxon>Bacillati</taxon>
        <taxon>Actinomycetota</taxon>
        <taxon>Actinomycetes</taxon>
        <taxon>Propionibacteriales</taxon>
        <taxon>Nocardioidaceae</taxon>
        <taxon>Nocardioides</taxon>
    </lineage>
</organism>
<comment type="caution">
    <text evidence="3">The sequence shown here is derived from an EMBL/GenBank/DDBJ whole genome shotgun (WGS) entry which is preliminary data.</text>
</comment>
<dbReference type="InterPro" id="IPR011009">
    <property type="entry name" value="Kinase-like_dom_sf"/>
</dbReference>
<dbReference type="EMBL" id="SZPY01000004">
    <property type="protein sequence ID" value="TKI60652.1"/>
    <property type="molecule type" value="Genomic_DNA"/>
</dbReference>
<dbReference type="Proteomes" id="UP000307808">
    <property type="component" value="Unassembled WGS sequence"/>
</dbReference>
<dbReference type="SUPFAM" id="SSF56112">
    <property type="entry name" value="Protein kinase-like (PK-like)"/>
    <property type="match status" value="1"/>
</dbReference>